<keyword evidence="3 5" id="KW-0378">Hydrolase</keyword>
<dbReference type="GO" id="GO:0005975">
    <property type="term" value="P:carbohydrate metabolic process"/>
    <property type="evidence" value="ECO:0007669"/>
    <property type="project" value="UniProtKB-ARBA"/>
</dbReference>
<feature type="compositionally biased region" description="Low complexity" evidence="7">
    <location>
        <begin position="843"/>
        <end position="859"/>
    </location>
</feature>
<dbReference type="InterPro" id="IPR002909">
    <property type="entry name" value="IPT_dom"/>
</dbReference>
<evidence type="ECO:0000256" key="6">
    <source>
        <dbReference type="RuleBase" id="RU003355"/>
    </source>
</evidence>
<evidence type="ECO:0000259" key="9">
    <source>
        <dbReference type="Pfam" id="PF01833"/>
    </source>
</evidence>
<dbReference type="Proteomes" id="UP000317046">
    <property type="component" value="Unassembled WGS sequence"/>
</dbReference>
<evidence type="ECO:0000256" key="1">
    <source>
        <dbReference type="ARBA" id="ARBA00011073"/>
    </source>
</evidence>
<reference evidence="10" key="1">
    <citation type="submission" date="2019-06" db="EMBL/GenBank/DDBJ databases">
        <title>Whole genome shotgun sequence of Cellulomonas cellasea NBRC 3753.</title>
        <authorList>
            <person name="Hosoyama A."/>
            <person name="Uohara A."/>
            <person name="Ohji S."/>
            <person name="Ichikawa N."/>
        </authorList>
    </citation>
    <scope>NUCLEOTIDE SEQUENCE [LARGE SCALE GENOMIC DNA]</scope>
    <source>
        <strain evidence="10">NBRC 3753</strain>
    </source>
</reference>
<keyword evidence="2 5" id="KW-0645">Protease</keyword>
<dbReference type="InterPro" id="IPR023828">
    <property type="entry name" value="Peptidase_S8_Ser-AS"/>
</dbReference>
<dbReference type="InterPro" id="IPR000209">
    <property type="entry name" value="Peptidase_S8/S53_dom"/>
</dbReference>
<dbReference type="InterPro" id="IPR023827">
    <property type="entry name" value="Peptidase_S8_Asp-AS"/>
</dbReference>
<organism evidence="10 11">
    <name type="scientific">Cellulomonas cellasea</name>
    <dbReference type="NCBI Taxonomy" id="43670"/>
    <lineage>
        <taxon>Bacteria</taxon>
        <taxon>Bacillati</taxon>
        <taxon>Actinomycetota</taxon>
        <taxon>Actinomycetes</taxon>
        <taxon>Micrococcales</taxon>
        <taxon>Cellulomonadaceae</taxon>
        <taxon>Cellulomonas</taxon>
    </lineage>
</organism>
<dbReference type="PANTHER" id="PTHR43806">
    <property type="entry name" value="PEPTIDASE S8"/>
    <property type="match status" value="1"/>
</dbReference>
<feature type="compositionally biased region" description="Pro residues" evidence="7">
    <location>
        <begin position="731"/>
        <end position="754"/>
    </location>
</feature>
<feature type="region of interest" description="Disordered" evidence="7">
    <location>
        <begin position="964"/>
        <end position="1028"/>
    </location>
</feature>
<feature type="compositionally biased region" description="Pro residues" evidence="7">
    <location>
        <begin position="860"/>
        <end position="869"/>
    </location>
</feature>
<evidence type="ECO:0000256" key="7">
    <source>
        <dbReference type="SAM" id="MobiDB-lite"/>
    </source>
</evidence>
<dbReference type="InterPro" id="IPR036852">
    <property type="entry name" value="Peptidase_S8/S53_dom_sf"/>
</dbReference>
<protein>
    <recommendedName>
        <fullName evidence="12">Peptidase S8/S53 domain-containing protein</fullName>
    </recommendedName>
</protein>
<evidence type="ECO:0000256" key="4">
    <source>
        <dbReference type="ARBA" id="ARBA00022825"/>
    </source>
</evidence>
<evidence type="ECO:0000256" key="2">
    <source>
        <dbReference type="ARBA" id="ARBA00022670"/>
    </source>
</evidence>
<dbReference type="Gene3D" id="2.60.40.10">
    <property type="entry name" value="Immunoglobulins"/>
    <property type="match status" value="1"/>
</dbReference>
<feature type="domain" description="Peptidase S8/S53" evidence="8">
    <location>
        <begin position="324"/>
        <end position="587"/>
    </location>
</feature>
<feature type="compositionally biased region" description="Pro residues" evidence="7">
    <location>
        <begin position="777"/>
        <end position="800"/>
    </location>
</feature>
<name>A0A4Y3KTQ8_9CELL</name>
<dbReference type="Pfam" id="PF01833">
    <property type="entry name" value="TIG"/>
    <property type="match status" value="1"/>
</dbReference>
<feature type="compositionally biased region" description="Pro residues" evidence="7">
    <location>
        <begin position="981"/>
        <end position="998"/>
    </location>
</feature>
<feature type="compositionally biased region" description="Pro residues" evidence="7">
    <location>
        <begin position="810"/>
        <end position="842"/>
    </location>
</feature>
<dbReference type="PROSITE" id="PS00138">
    <property type="entry name" value="SUBTILASE_SER"/>
    <property type="match status" value="1"/>
</dbReference>
<feature type="active site" description="Charge relay system" evidence="5">
    <location>
        <position position="333"/>
    </location>
</feature>
<dbReference type="PROSITE" id="PS51892">
    <property type="entry name" value="SUBTILASE"/>
    <property type="match status" value="1"/>
</dbReference>
<feature type="compositionally biased region" description="Low complexity" evidence="7">
    <location>
        <begin position="764"/>
        <end position="776"/>
    </location>
</feature>
<dbReference type="InterPro" id="IPR014756">
    <property type="entry name" value="Ig_E-set"/>
</dbReference>
<feature type="active site" description="Charge relay system" evidence="5">
    <location>
        <position position="551"/>
    </location>
</feature>
<feature type="active site" description="Charge relay system" evidence="5">
    <location>
        <position position="389"/>
    </location>
</feature>
<dbReference type="SUPFAM" id="SSF52743">
    <property type="entry name" value="Subtilisin-like"/>
    <property type="match status" value="1"/>
</dbReference>
<gene>
    <name evidence="10" type="ORF">CCE01nite_07630</name>
</gene>
<dbReference type="Pfam" id="PF00082">
    <property type="entry name" value="Peptidase_S8"/>
    <property type="match status" value="1"/>
</dbReference>
<accession>A0A4Y3KTQ8</accession>
<evidence type="ECO:0000256" key="5">
    <source>
        <dbReference type="PROSITE-ProRule" id="PRU01240"/>
    </source>
</evidence>
<feature type="compositionally biased region" description="Low complexity" evidence="7">
    <location>
        <begin position="190"/>
        <end position="221"/>
    </location>
</feature>
<evidence type="ECO:0000313" key="11">
    <source>
        <dbReference type="Proteomes" id="UP000317046"/>
    </source>
</evidence>
<dbReference type="PROSITE" id="PS00136">
    <property type="entry name" value="SUBTILASE_ASP"/>
    <property type="match status" value="1"/>
</dbReference>
<feature type="region of interest" description="Disordered" evidence="7">
    <location>
        <begin position="155"/>
        <end position="228"/>
    </location>
</feature>
<evidence type="ECO:0000313" key="10">
    <source>
        <dbReference type="EMBL" id="GEA86814.1"/>
    </source>
</evidence>
<dbReference type="AlphaFoldDB" id="A0A4Y3KTQ8"/>
<evidence type="ECO:0000259" key="8">
    <source>
        <dbReference type="Pfam" id="PF00082"/>
    </source>
</evidence>
<dbReference type="CDD" id="cd00102">
    <property type="entry name" value="IPT"/>
    <property type="match status" value="1"/>
</dbReference>
<evidence type="ECO:0008006" key="12">
    <source>
        <dbReference type="Google" id="ProtNLM"/>
    </source>
</evidence>
<keyword evidence="11" id="KW-1185">Reference proteome</keyword>
<dbReference type="Gene3D" id="3.40.50.200">
    <property type="entry name" value="Peptidase S8/S53 domain"/>
    <property type="match status" value="1"/>
</dbReference>
<dbReference type="SUPFAM" id="SSF81296">
    <property type="entry name" value="E set domains"/>
    <property type="match status" value="1"/>
</dbReference>
<dbReference type="PRINTS" id="PR00723">
    <property type="entry name" value="SUBTILISIN"/>
</dbReference>
<sequence length="1055" mass="102730">MTPRRTWTGAAAAAALVVSIGLVVVGGGGDAVAVAGDHGEGDGLNRYVVALAGTDAVTAAAQALPPAAVPPTPPGPDVPEVPTGVADHTAVLPVPADAGREPAPVVPGRSQGTGAVDLARLGTAVGLLGSDGRTAHVDGRSYYVVGDGAVDVTPGASGEVVPAPAEPRPAPASPAPASPAPASPAPASPAPATTAAAPTTAAGRSTAAPASTDPSAPTGAPEPARTPVDPGVLAALEARPGVASAQVLHDNRVLVATSLDLTGVAALPEVLEAEPSVTGTVFAEDPMYAPYGWNLRNTGSNAYGQQARAGADVDAPTGWAVAQGQDTVVAVVDTGFDTDHPDLVGALWTNPAEACGSVDTDGNGKAGDCHGWNFYANNADLDNGTMGSHGVGVSGAVAARRDNGHGTAGVAPRAQIMPLVVGGGSSVDINAAIAAFRYAADHGADVINASFGGAFGGATLAAMQSAVDYATSKGTLVVAAAGNDSGDRDTNVFYPASLTNPGVITVGSSTATDTASTFSAYGRTSVDLFAPGELVLTTHDDGGYRLVSGTSIAAPHVAAAAALYRSIDPGLTVAELKARILADAERLPAFTTRSVTGGRLTVGRLAGPSADDVEYTFSGMVAEAGTVEPRVELASTAGAGTYAVTFGLAMRHEGQVWAVADEDVTLDGTTLTTDDAGQVTFDLGSKPFLGTSTLTPSLTLGAGEFALTAHVLKDGRPLTRPHAAPLVVAPPRVPATPAPTTPPAPGATPAPGTTPAPGGGQPAPGGATPRPTAPGATPAPAPSTPPVGGPAPAPAGPRPTPGATSTATPRPVPTSAPAPGTSPAPRATPRPSSAPPTGPTPAPGATATPRPAPSASSSPTPGPAQPTVPAPGSDAKHYDAVGAFQVTRISPVHVSTAGGTTVTVSGTALEAGVSVRIGATRVADVLSSSATAVVFRAPAALAGTYDVTLFKNGRSSVLSQALVYGDGAGPQPGGGTTPAPGSGPSPAPSTPAPAPTSPPGGGTPAPGVTPTPAGPTPTPTRRGPNGERLVHNDSLAALAGLWATDCSAGCRGVQV</sequence>
<feature type="region of interest" description="Disordered" evidence="7">
    <location>
        <begin position="729"/>
        <end position="876"/>
    </location>
</feature>
<dbReference type="GO" id="GO:0006508">
    <property type="term" value="P:proteolysis"/>
    <property type="evidence" value="ECO:0007669"/>
    <property type="project" value="UniProtKB-KW"/>
</dbReference>
<dbReference type="InterPro" id="IPR013783">
    <property type="entry name" value="Ig-like_fold"/>
</dbReference>
<dbReference type="PANTHER" id="PTHR43806:SF11">
    <property type="entry name" value="CEREVISIN-RELATED"/>
    <property type="match status" value="1"/>
</dbReference>
<comment type="similarity">
    <text evidence="1 5 6">Belongs to the peptidase S8 family.</text>
</comment>
<dbReference type="GO" id="GO:0004252">
    <property type="term" value="F:serine-type endopeptidase activity"/>
    <property type="evidence" value="ECO:0007669"/>
    <property type="project" value="UniProtKB-UniRule"/>
</dbReference>
<feature type="compositionally biased region" description="Pro residues" evidence="7">
    <location>
        <begin position="164"/>
        <end position="189"/>
    </location>
</feature>
<dbReference type="InterPro" id="IPR050131">
    <property type="entry name" value="Peptidase_S8_subtilisin-like"/>
</dbReference>
<dbReference type="EMBL" id="BJLR01000009">
    <property type="protein sequence ID" value="GEA86814.1"/>
    <property type="molecule type" value="Genomic_DNA"/>
</dbReference>
<dbReference type="InterPro" id="IPR015500">
    <property type="entry name" value="Peptidase_S8_subtilisin-rel"/>
</dbReference>
<feature type="domain" description="IPT/TIG" evidence="9">
    <location>
        <begin position="886"/>
        <end position="956"/>
    </location>
</feature>
<keyword evidence="4 5" id="KW-0720">Serine protease</keyword>
<feature type="compositionally biased region" description="Gly residues" evidence="7">
    <location>
        <begin position="966"/>
        <end position="976"/>
    </location>
</feature>
<dbReference type="RefSeq" id="WP_170223933.1">
    <property type="nucleotide sequence ID" value="NZ_BJLR01000009.1"/>
</dbReference>
<comment type="caution">
    <text evidence="10">The sequence shown here is derived from an EMBL/GenBank/DDBJ whole genome shotgun (WGS) entry which is preliminary data.</text>
</comment>
<feature type="compositionally biased region" description="Pro residues" evidence="7">
    <location>
        <begin position="1007"/>
        <end position="1018"/>
    </location>
</feature>
<evidence type="ECO:0000256" key="3">
    <source>
        <dbReference type="ARBA" id="ARBA00022801"/>
    </source>
</evidence>
<proteinExistence type="inferred from homology"/>